<keyword evidence="2" id="KW-1185">Reference proteome</keyword>
<organism evidence="1 2">
    <name type="scientific">Avena sativa</name>
    <name type="common">Oat</name>
    <dbReference type="NCBI Taxonomy" id="4498"/>
    <lineage>
        <taxon>Eukaryota</taxon>
        <taxon>Viridiplantae</taxon>
        <taxon>Streptophyta</taxon>
        <taxon>Embryophyta</taxon>
        <taxon>Tracheophyta</taxon>
        <taxon>Spermatophyta</taxon>
        <taxon>Magnoliopsida</taxon>
        <taxon>Liliopsida</taxon>
        <taxon>Poales</taxon>
        <taxon>Poaceae</taxon>
        <taxon>BOP clade</taxon>
        <taxon>Pooideae</taxon>
        <taxon>Poodae</taxon>
        <taxon>Poeae</taxon>
        <taxon>Poeae Chloroplast Group 1 (Aveneae type)</taxon>
        <taxon>Aveninae</taxon>
        <taxon>Avena</taxon>
    </lineage>
</organism>
<dbReference type="EnsemblPlants" id="AVESA.00010b.r2.4DG0753490.1">
    <property type="protein sequence ID" value="AVESA.00010b.r2.4DG0753490.1.CDS"/>
    <property type="gene ID" value="AVESA.00010b.r2.4DG0753490"/>
</dbReference>
<proteinExistence type="predicted"/>
<dbReference type="Proteomes" id="UP001732700">
    <property type="component" value="Chromosome 4D"/>
</dbReference>
<accession>A0ACD5X891</accession>
<sequence>MAGVQRPAALTTADPNTPQKEQTKSTEAARRLQLFRANLRFPDRPFEAPSVSHYTALSALGLLGFVCLDLPSPSSGAPRPDLVAELIANYNPASSQRRSSVRGKRIEISVDALRKALHLPERPTHGHGTPGGVDCAAVASAVQEFVKIYLPAPIRETSVDFFLKSVKDGSRGAHSVNWADLILIQLLWEMKLLADGETTDWVSHYGLYMQRLIWVQRPELFRLPPVPPVAAFHPHNKEESNQATTIVNQKGRSESDMPRAEASSKKIDSAGKENQKHCSKSDMQTPPAPLSPHKKRGSNRASVNENKKRCLGSSNMQEARPRSQQIDVASNKVDLASDGASNKFHVATKMIDIASKMTETTSKQSKMNETTSKQLDTITKQVDEKKRKLDVSVKQLDSYMETLRLRTKQNKSECESFTREQNNLESERASLMLRAKQLGEKEGKFDMEAKELDEKETKLDVRAKQQDEKEGRLEAKAKQFDQEDDDMQAMESDNQTLVSKERESNDELQSAPKTVIEDLEQYTNVKPHIGVKSMGELDPIAFVNADRGNVPHQDAQFNSALLCSEIANPEWRPFRIVVVDGKPVEILAEDDNFRESKEKHGEEIRYPEKVLWRYKDDNKMTLQEALQSVLIPSHKRKR</sequence>
<reference evidence="1" key="2">
    <citation type="submission" date="2025-09" db="UniProtKB">
        <authorList>
            <consortium name="EnsemblPlants"/>
        </authorList>
    </citation>
    <scope>IDENTIFICATION</scope>
</reference>
<protein>
    <submittedName>
        <fullName evidence="1">Uncharacterized protein</fullName>
    </submittedName>
</protein>
<name>A0ACD5X891_AVESA</name>
<reference evidence="1" key="1">
    <citation type="submission" date="2021-05" db="EMBL/GenBank/DDBJ databases">
        <authorList>
            <person name="Scholz U."/>
            <person name="Mascher M."/>
            <person name="Fiebig A."/>
        </authorList>
    </citation>
    <scope>NUCLEOTIDE SEQUENCE [LARGE SCALE GENOMIC DNA]</scope>
</reference>
<evidence type="ECO:0000313" key="2">
    <source>
        <dbReference type="Proteomes" id="UP001732700"/>
    </source>
</evidence>
<evidence type="ECO:0000313" key="1">
    <source>
        <dbReference type="EnsemblPlants" id="AVESA.00010b.r2.4DG0753490.1.CDS"/>
    </source>
</evidence>